<dbReference type="SUPFAM" id="SSF54001">
    <property type="entry name" value="Cysteine proteinases"/>
    <property type="match status" value="1"/>
</dbReference>
<name>A0A250XB06_9CHLO</name>
<dbReference type="Pfam" id="PF00112">
    <property type="entry name" value="Peptidase_C1"/>
    <property type="match status" value="1"/>
</dbReference>
<dbReference type="AlphaFoldDB" id="A0A250XB06"/>
<dbReference type="GO" id="GO:0008234">
    <property type="term" value="F:cysteine-type peptidase activity"/>
    <property type="evidence" value="ECO:0007669"/>
    <property type="project" value="InterPro"/>
</dbReference>
<dbReference type="SMART" id="SM00645">
    <property type="entry name" value="Pept_C1"/>
    <property type="match status" value="1"/>
</dbReference>
<dbReference type="InterPro" id="IPR039417">
    <property type="entry name" value="Peptidase_C1A_papain-like"/>
</dbReference>
<gene>
    <name evidence="3" type="ORF">CEUSTIGMA_g7711.t1</name>
</gene>
<accession>A0A250XB06</accession>
<dbReference type="STRING" id="1157962.A0A250XB06"/>
<protein>
    <recommendedName>
        <fullName evidence="2">Peptidase C1A papain C-terminal domain-containing protein</fullName>
    </recommendedName>
</protein>
<comment type="similarity">
    <text evidence="1">Belongs to the peptidase C1 family.</text>
</comment>
<evidence type="ECO:0000313" key="4">
    <source>
        <dbReference type="Proteomes" id="UP000232323"/>
    </source>
</evidence>
<dbReference type="InterPro" id="IPR013128">
    <property type="entry name" value="Peptidase_C1A"/>
</dbReference>
<dbReference type="CDD" id="cd02248">
    <property type="entry name" value="Peptidase_C1A"/>
    <property type="match status" value="1"/>
</dbReference>
<proteinExistence type="inferred from homology"/>
<dbReference type="PANTHER" id="PTHR12411">
    <property type="entry name" value="CYSTEINE PROTEASE FAMILY C1-RELATED"/>
    <property type="match status" value="1"/>
</dbReference>
<organism evidence="3 4">
    <name type="scientific">Chlamydomonas eustigma</name>
    <dbReference type="NCBI Taxonomy" id="1157962"/>
    <lineage>
        <taxon>Eukaryota</taxon>
        <taxon>Viridiplantae</taxon>
        <taxon>Chlorophyta</taxon>
        <taxon>core chlorophytes</taxon>
        <taxon>Chlorophyceae</taxon>
        <taxon>CS clade</taxon>
        <taxon>Chlamydomonadales</taxon>
        <taxon>Chlamydomonadaceae</taxon>
        <taxon>Chlamydomonas</taxon>
    </lineage>
</organism>
<feature type="domain" description="Peptidase C1A papain C-terminal" evidence="2">
    <location>
        <begin position="12"/>
        <end position="271"/>
    </location>
</feature>
<dbReference type="GO" id="GO:0006508">
    <property type="term" value="P:proteolysis"/>
    <property type="evidence" value="ECO:0007669"/>
    <property type="project" value="InterPro"/>
</dbReference>
<dbReference type="EMBL" id="BEGY01000050">
    <property type="protein sequence ID" value="GAX80273.1"/>
    <property type="molecule type" value="Genomic_DNA"/>
</dbReference>
<evidence type="ECO:0000313" key="3">
    <source>
        <dbReference type="EMBL" id="GAX80273.1"/>
    </source>
</evidence>
<dbReference type="InterPro" id="IPR038765">
    <property type="entry name" value="Papain-like_cys_pep_sf"/>
</dbReference>
<dbReference type="OrthoDB" id="10253408at2759"/>
<comment type="caution">
    <text evidence="3">The sequence shown here is derived from an EMBL/GenBank/DDBJ whole genome shotgun (WGS) entry which is preliminary data.</text>
</comment>
<dbReference type="Gene3D" id="3.90.70.10">
    <property type="entry name" value="Cysteine proteinases"/>
    <property type="match status" value="1"/>
</dbReference>
<sequence length="278" mass="29682">MPYNMVGSASKQPSSFYLGSYNYTDVPDVQNQQACASCYAFSIAASLSSVYSKTTGQHFTFSPQFIMDCIPVTGKIEEGGSGCWGGFPGEALDFIIDVGSVIPVQLDYPYAGVQGRCDRSVRGVATGMTHYEHPNTTEQIKDAIMNHGAVSVATRVLQVHGAFKKFVPSSSFLPSFPGHLGVGVSCTLEDSTGEFTDHVVILVGWAPCQIAVSVGATISSGDVHHIFTEASHGCWIVQNSWGAKAGYQGLYFVNADPQFDCGIHAYALIPVIQTEVAT</sequence>
<reference evidence="3 4" key="1">
    <citation type="submission" date="2017-08" db="EMBL/GenBank/DDBJ databases">
        <title>Acidophilic green algal genome provides insights into adaptation to an acidic environment.</title>
        <authorList>
            <person name="Hirooka S."/>
            <person name="Hirose Y."/>
            <person name="Kanesaki Y."/>
            <person name="Higuchi S."/>
            <person name="Fujiwara T."/>
            <person name="Onuma R."/>
            <person name="Era A."/>
            <person name="Ohbayashi R."/>
            <person name="Uzuka A."/>
            <person name="Nozaki H."/>
            <person name="Yoshikawa H."/>
            <person name="Miyagishima S.Y."/>
        </authorList>
    </citation>
    <scope>NUCLEOTIDE SEQUENCE [LARGE SCALE GENOMIC DNA]</scope>
    <source>
        <strain evidence="3 4">NIES-2499</strain>
    </source>
</reference>
<dbReference type="Proteomes" id="UP000232323">
    <property type="component" value="Unassembled WGS sequence"/>
</dbReference>
<keyword evidence="4" id="KW-1185">Reference proteome</keyword>
<evidence type="ECO:0000256" key="1">
    <source>
        <dbReference type="ARBA" id="ARBA00008455"/>
    </source>
</evidence>
<dbReference type="InterPro" id="IPR000668">
    <property type="entry name" value="Peptidase_C1A_C"/>
</dbReference>
<evidence type="ECO:0000259" key="2">
    <source>
        <dbReference type="SMART" id="SM00645"/>
    </source>
</evidence>